<keyword evidence="2" id="KW-1185">Reference proteome</keyword>
<accession>A0A4Q6XXH8</accession>
<name>A0A4Q6XXH8_9SPHN</name>
<evidence type="ECO:0000313" key="2">
    <source>
        <dbReference type="Proteomes" id="UP000292085"/>
    </source>
</evidence>
<protein>
    <submittedName>
        <fullName evidence="1">Uncharacterized protein</fullName>
    </submittedName>
</protein>
<gene>
    <name evidence="1" type="ORF">EWE75_09375</name>
</gene>
<organism evidence="1 2">
    <name type="scientific">Sphingomonas populi</name>
    <dbReference type="NCBI Taxonomy" id="2484750"/>
    <lineage>
        <taxon>Bacteria</taxon>
        <taxon>Pseudomonadati</taxon>
        <taxon>Pseudomonadota</taxon>
        <taxon>Alphaproteobacteria</taxon>
        <taxon>Sphingomonadales</taxon>
        <taxon>Sphingomonadaceae</taxon>
        <taxon>Sphingomonas</taxon>
    </lineage>
</organism>
<dbReference type="AlphaFoldDB" id="A0A4Q6XXH8"/>
<comment type="caution">
    <text evidence="1">The sequence shown here is derived from an EMBL/GenBank/DDBJ whole genome shotgun (WGS) entry which is preliminary data.</text>
</comment>
<proteinExistence type="predicted"/>
<evidence type="ECO:0000313" key="1">
    <source>
        <dbReference type="EMBL" id="RZF64815.1"/>
    </source>
</evidence>
<dbReference type="OrthoDB" id="779545at2"/>
<dbReference type="EMBL" id="SGIS01000011">
    <property type="protein sequence ID" value="RZF64815.1"/>
    <property type="molecule type" value="Genomic_DNA"/>
</dbReference>
<sequence length="74" mass="8037">MTEKFVLGMRILLLGYEHALRSLREKSDDPAGLGEFADDFRRMAARGAASTVLALAENLPRIVDSSSLAAEDAE</sequence>
<dbReference type="RefSeq" id="WP_130156736.1">
    <property type="nucleotide sequence ID" value="NZ_SGIS01000011.1"/>
</dbReference>
<reference evidence="1 2" key="1">
    <citation type="submission" date="2019-02" db="EMBL/GenBank/DDBJ databases">
        <authorList>
            <person name="Li Y."/>
        </authorList>
    </citation>
    <scope>NUCLEOTIDE SEQUENCE [LARGE SCALE GENOMIC DNA]</scope>
    <source>
        <strain evidence="1 2">3-7</strain>
    </source>
</reference>
<dbReference type="Proteomes" id="UP000292085">
    <property type="component" value="Unassembled WGS sequence"/>
</dbReference>